<feature type="region of interest" description="Disordered" evidence="5">
    <location>
        <begin position="1"/>
        <end position="24"/>
    </location>
</feature>
<keyword evidence="1" id="KW-0805">Transcription regulation</keyword>
<organism evidence="7 8">
    <name type="scientific">Aspergillus nanangensis</name>
    <dbReference type="NCBI Taxonomy" id="2582783"/>
    <lineage>
        <taxon>Eukaryota</taxon>
        <taxon>Fungi</taxon>
        <taxon>Dikarya</taxon>
        <taxon>Ascomycota</taxon>
        <taxon>Pezizomycotina</taxon>
        <taxon>Eurotiomycetes</taxon>
        <taxon>Eurotiomycetidae</taxon>
        <taxon>Eurotiales</taxon>
        <taxon>Aspergillaceae</taxon>
        <taxon>Aspergillus</taxon>
        <taxon>Aspergillus subgen. Circumdati</taxon>
    </lineage>
</organism>
<evidence type="ECO:0000256" key="3">
    <source>
        <dbReference type="ARBA" id="ARBA00023163"/>
    </source>
</evidence>
<keyword evidence="2" id="KW-0238">DNA-binding</keyword>
<dbReference type="GO" id="GO:0008270">
    <property type="term" value="F:zinc ion binding"/>
    <property type="evidence" value="ECO:0007669"/>
    <property type="project" value="InterPro"/>
</dbReference>
<dbReference type="PANTHER" id="PTHR38111">
    <property type="entry name" value="ZN(2)-C6 FUNGAL-TYPE DOMAIN-CONTAINING PROTEIN-RELATED"/>
    <property type="match status" value="1"/>
</dbReference>
<proteinExistence type="predicted"/>
<name>A0AAD4GNK6_ASPNN</name>
<evidence type="ECO:0000313" key="7">
    <source>
        <dbReference type="EMBL" id="KAF9883557.1"/>
    </source>
</evidence>
<dbReference type="PROSITE" id="PS50048">
    <property type="entry name" value="ZN2_CY6_FUNGAL_2"/>
    <property type="match status" value="1"/>
</dbReference>
<keyword evidence="8" id="KW-1185">Reference proteome</keyword>
<dbReference type="Proteomes" id="UP001194746">
    <property type="component" value="Unassembled WGS sequence"/>
</dbReference>
<evidence type="ECO:0000256" key="4">
    <source>
        <dbReference type="ARBA" id="ARBA00023242"/>
    </source>
</evidence>
<dbReference type="GO" id="GO:0000981">
    <property type="term" value="F:DNA-binding transcription factor activity, RNA polymerase II-specific"/>
    <property type="evidence" value="ECO:0007669"/>
    <property type="project" value="InterPro"/>
</dbReference>
<evidence type="ECO:0000313" key="8">
    <source>
        <dbReference type="Proteomes" id="UP001194746"/>
    </source>
</evidence>
<dbReference type="InterPro" id="IPR036864">
    <property type="entry name" value="Zn2-C6_fun-type_DNA-bd_sf"/>
</dbReference>
<accession>A0AAD4GNK6</accession>
<dbReference type="AlphaFoldDB" id="A0AAD4GNK6"/>
<keyword evidence="3" id="KW-0804">Transcription</keyword>
<dbReference type="SUPFAM" id="SSF57701">
    <property type="entry name" value="Zn2/Cys6 DNA-binding domain"/>
    <property type="match status" value="1"/>
</dbReference>
<dbReference type="SMART" id="SM00066">
    <property type="entry name" value="GAL4"/>
    <property type="match status" value="1"/>
</dbReference>
<dbReference type="Gene3D" id="4.10.240.10">
    <property type="entry name" value="Zn(2)-C6 fungal-type DNA-binding domain"/>
    <property type="match status" value="1"/>
</dbReference>
<dbReference type="CDD" id="cd00067">
    <property type="entry name" value="GAL4"/>
    <property type="match status" value="1"/>
</dbReference>
<dbReference type="InterPro" id="IPR053178">
    <property type="entry name" value="Osmoadaptation_assoc"/>
</dbReference>
<evidence type="ECO:0000256" key="1">
    <source>
        <dbReference type="ARBA" id="ARBA00023015"/>
    </source>
</evidence>
<dbReference type="GO" id="GO:0003677">
    <property type="term" value="F:DNA binding"/>
    <property type="evidence" value="ECO:0007669"/>
    <property type="project" value="UniProtKB-KW"/>
</dbReference>
<evidence type="ECO:0000256" key="5">
    <source>
        <dbReference type="SAM" id="MobiDB-lite"/>
    </source>
</evidence>
<dbReference type="InterPro" id="IPR001138">
    <property type="entry name" value="Zn2Cys6_DnaBD"/>
</dbReference>
<sequence length="566" mass="64518">MVPTESQALHQQDNPPVEKTAVKFSQSSRQVRACKVCRLRKVRCDRVKPSHACCAHGYPSKCIYDLNPDEDPQPIRQAEEIRNLRTEIQNLTTRLNDCGEHQNRAQQRLLHLQTLFDSIRSAPPEIVDRLVTDIRACRGVLLREAVPVGPWEEIDAYNAPIVKRLSSSPSPDEEDEYRELGLVAPYRSSSFDFHQGPSEDSQDSFSSTPAMVPPDTVIDIFIERPATSGEIRMYSPILRDTFEVVSVAFFGRSIQDKRIEMFGHRLYPRVLRKLQQALQGSESSHAEALKVRHRAHLRHVHGAVRLIEHRGPASHVYGVEHLLFTELRPYWVGAALIKRNPSFFATEEWRNVPWSAENRDDSVAFSSHEKSARQNTLRNGVADLTARLLAWKKQWLDGHPDGAPQEVEALPNDKFPLFQCRDQRTGTVMTPTKFVYPDLRLAQTMCFYYVTSLVLSTADTRPNGRVGPAQQYALACDICRSLEWYVLNPPGNMINRLAFPVRVAWEVFPADGPEREFVSKVLKLVEKRHSLELWGTAMPELSPAVPWRSTSQDWVTNFRDPVKKSS</sequence>
<dbReference type="EMBL" id="VCAU01000159">
    <property type="protein sequence ID" value="KAF9883557.1"/>
    <property type="molecule type" value="Genomic_DNA"/>
</dbReference>
<dbReference type="PANTHER" id="PTHR38111:SF2">
    <property type="entry name" value="FINGER DOMAIN PROTEIN, PUTATIVE (AFU_ORTHOLOGUE AFUA_1G01560)-RELATED"/>
    <property type="match status" value="1"/>
</dbReference>
<reference evidence="7" key="2">
    <citation type="submission" date="2020-02" db="EMBL/GenBank/DDBJ databases">
        <authorList>
            <person name="Gilchrist C.L.M."/>
            <person name="Chooi Y.-H."/>
        </authorList>
    </citation>
    <scope>NUCLEOTIDE SEQUENCE</scope>
    <source>
        <strain evidence="7">MST-FP2251</strain>
    </source>
</reference>
<reference evidence="7" key="1">
    <citation type="journal article" date="2019" name="Beilstein J. Org. Chem.">
        <title>Nanangenines: drimane sesquiterpenoids as the dominant metabolite cohort of a novel Australian fungus, Aspergillus nanangensis.</title>
        <authorList>
            <person name="Lacey H.J."/>
            <person name="Gilchrist C.L.M."/>
            <person name="Crombie A."/>
            <person name="Kalaitzis J.A."/>
            <person name="Vuong D."/>
            <person name="Rutledge P.J."/>
            <person name="Turner P."/>
            <person name="Pitt J.I."/>
            <person name="Lacey E."/>
            <person name="Chooi Y.H."/>
            <person name="Piggott A.M."/>
        </authorList>
    </citation>
    <scope>NUCLEOTIDE SEQUENCE</scope>
    <source>
        <strain evidence="7">MST-FP2251</strain>
    </source>
</reference>
<comment type="caution">
    <text evidence="7">The sequence shown here is derived from an EMBL/GenBank/DDBJ whole genome shotgun (WGS) entry which is preliminary data.</text>
</comment>
<dbReference type="GO" id="GO:0009893">
    <property type="term" value="P:positive regulation of metabolic process"/>
    <property type="evidence" value="ECO:0007669"/>
    <property type="project" value="UniProtKB-ARBA"/>
</dbReference>
<protein>
    <recommendedName>
        <fullName evidence="6">Zn(2)-C6 fungal-type domain-containing protein</fullName>
    </recommendedName>
</protein>
<keyword evidence="4" id="KW-0539">Nucleus</keyword>
<feature type="compositionally biased region" description="Polar residues" evidence="5">
    <location>
        <begin position="1"/>
        <end position="14"/>
    </location>
</feature>
<gene>
    <name evidence="7" type="ORF">FE257_003196</name>
</gene>
<evidence type="ECO:0000256" key="2">
    <source>
        <dbReference type="ARBA" id="ARBA00023125"/>
    </source>
</evidence>
<feature type="domain" description="Zn(2)-C6 fungal-type" evidence="6">
    <location>
        <begin position="33"/>
        <end position="64"/>
    </location>
</feature>
<evidence type="ECO:0000259" key="6">
    <source>
        <dbReference type="PROSITE" id="PS50048"/>
    </source>
</evidence>